<dbReference type="InterPro" id="IPR041036">
    <property type="entry name" value="GH5_C"/>
</dbReference>
<dbReference type="OrthoDB" id="1887033at2759"/>
<keyword evidence="9" id="KW-1185">Reference proteome</keyword>
<reference evidence="8" key="1">
    <citation type="submission" date="2019-07" db="EMBL/GenBank/DDBJ databases">
        <title>Annotation for the trematode Paragonimus miyazaki's.</title>
        <authorList>
            <person name="Choi Y.-J."/>
        </authorList>
    </citation>
    <scope>NUCLEOTIDE SEQUENCE</scope>
    <source>
        <strain evidence="8">Japan</strain>
    </source>
</reference>
<keyword evidence="3 4" id="KW-0326">Glycosidase</keyword>
<dbReference type="Proteomes" id="UP000822476">
    <property type="component" value="Unassembled WGS sequence"/>
</dbReference>
<dbReference type="Pfam" id="PF00150">
    <property type="entry name" value="Cellulase"/>
    <property type="match status" value="1"/>
</dbReference>
<dbReference type="Gene3D" id="3.20.20.80">
    <property type="entry name" value="Glycosidases"/>
    <property type="match status" value="1"/>
</dbReference>
<feature type="signal peptide" evidence="5">
    <location>
        <begin position="1"/>
        <end position="20"/>
    </location>
</feature>
<evidence type="ECO:0000259" key="7">
    <source>
        <dbReference type="Pfam" id="PF18564"/>
    </source>
</evidence>
<evidence type="ECO:0000313" key="8">
    <source>
        <dbReference type="EMBL" id="KAF7259946.1"/>
    </source>
</evidence>
<feature type="domain" description="Glycoside hydrolase family 5 C-terminal" evidence="7">
    <location>
        <begin position="405"/>
        <end position="479"/>
    </location>
</feature>
<sequence>MLLNSFKCLLLALTVSLAFSLDKVHLDNKGNFVNSHGHKILFHGFNSVAKREPWYFAQLTNRTKLQMYKDWGINVIRLGVMWTGVFPQQSVVDEEYLGKIEEIVDLCAEYGIYLLFDMHQDVLSTAFGSYDGIPRWLVDQLPKPPKLFSYPFPFMKPPREWFENYLTYAAVDCAQKIYENSTGAWVHWGDFWSVVAKRFVNKSNVLGYELINEPPTGNFYTNPARVLPSYMVKKYLLPVYDYLVDRIREVDSETLIFYEPLTYGIFFPIYEDLSGTGFNRVPGIKSDPKAQQKSVLSYHYYCWLLQTGDPSKEMPLWKRKICDELLMESVFNNARKSRRTSGGGTFLTEFGLCAPDGNEKSINTIECNTVLNKADAHFQSWTYWDGNFIDNMGNPVLTQVKSFSRAYPQYTYGTPQLMKFNVETGEFDYHFVTTPIQFEQVDVADIFLPNKVHYPNGVNVEVSPAVVRSRIDGDLLILSIPEGSIQLPISVQVKITAK</sequence>
<dbReference type="AlphaFoldDB" id="A0A8S9Z348"/>
<evidence type="ECO:0000259" key="6">
    <source>
        <dbReference type="Pfam" id="PF00150"/>
    </source>
</evidence>
<dbReference type="GO" id="GO:1901136">
    <property type="term" value="P:carbohydrate derivative catabolic process"/>
    <property type="evidence" value="ECO:0007669"/>
    <property type="project" value="UniProtKB-ARBA"/>
</dbReference>
<dbReference type="PANTHER" id="PTHR31308">
    <property type="match status" value="1"/>
</dbReference>
<dbReference type="InterPro" id="IPR001547">
    <property type="entry name" value="Glyco_hydro_5"/>
</dbReference>
<comment type="caution">
    <text evidence="8">The sequence shown here is derived from an EMBL/GenBank/DDBJ whole genome shotgun (WGS) entry which is preliminary data.</text>
</comment>
<dbReference type="InterPro" id="IPR017853">
    <property type="entry name" value="GH"/>
</dbReference>
<comment type="similarity">
    <text evidence="1 4">Belongs to the glycosyl hydrolase 5 (cellulase A) family.</text>
</comment>
<evidence type="ECO:0000256" key="2">
    <source>
        <dbReference type="ARBA" id="ARBA00022801"/>
    </source>
</evidence>
<dbReference type="InterPro" id="IPR052066">
    <property type="entry name" value="Glycosphingolipid_Hydrolases"/>
</dbReference>
<dbReference type="Pfam" id="PF18564">
    <property type="entry name" value="Glyco_hydro_5_C"/>
    <property type="match status" value="1"/>
</dbReference>
<dbReference type="EMBL" id="JTDE01000964">
    <property type="protein sequence ID" value="KAF7259946.1"/>
    <property type="molecule type" value="Genomic_DNA"/>
</dbReference>
<gene>
    <name evidence="8" type="ORF">EG68_02580</name>
</gene>
<feature type="chain" id="PRO_5035767041" description="Endoglycoceramidase" evidence="5">
    <location>
        <begin position="21"/>
        <end position="498"/>
    </location>
</feature>
<protein>
    <recommendedName>
        <fullName evidence="10">Endoglycoceramidase</fullName>
    </recommendedName>
</protein>
<feature type="domain" description="Glycoside hydrolase family 5" evidence="6">
    <location>
        <begin position="33"/>
        <end position="386"/>
    </location>
</feature>
<evidence type="ECO:0000256" key="5">
    <source>
        <dbReference type="SAM" id="SignalP"/>
    </source>
</evidence>
<evidence type="ECO:0000256" key="4">
    <source>
        <dbReference type="RuleBase" id="RU361153"/>
    </source>
</evidence>
<accession>A0A8S9Z348</accession>
<dbReference type="GO" id="GO:0004553">
    <property type="term" value="F:hydrolase activity, hydrolyzing O-glycosyl compounds"/>
    <property type="evidence" value="ECO:0007669"/>
    <property type="project" value="InterPro"/>
</dbReference>
<evidence type="ECO:0008006" key="10">
    <source>
        <dbReference type="Google" id="ProtNLM"/>
    </source>
</evidence>
<organism evidence="8 9">
    <name type="scientific">Paragonimus skrjabini miyazakii</name>
    <dbReference type="NCBI Taxonomy" id="59628"/>
    <lineage>
        <taxon>Eukaryota</taxon>
        <taxon>Metazoa</taxon>
        <taxon>Spiralia</taxon>
        <taxon>Lophotrochozoa</taxon>
        <taxon>Platyhelminthes</taxon>
        <taxon>Trematoda</taxon>
        <taxon>Digenea</taxon>
        <taxon>Plagiorchiida</taxon>
        <taxon>Troglotremata</taxon>
        <taxon>Troglotrematidae</taxon>
        <taxon>Paragonimus</taxon>
    </lineage>
</organism>
<keyword evidence="5" id="KW-0732">Signal</keyword>
<name>A0A8S9Z348_9TREM</name>
<dbReference type="Gene3D" id="2.60.40.1180">
    <property type="entry name" value="Golgi alpha-mannosidase II"/>
    <property type="match status" value="1"/>
</dbReference>
<evidence type="ECO:0000313" key="9">
    <source>
        <dbReference type="Proteomes" id="UP000822476"/>
    </source>
</evidence>
<proteinExistence type="inferred from homology"/>
<evidence type="ECO:0000256" key="3">
    <source>
        <dbReference type="ARBA" id="ARBA00023295"/>
    </source>
</evidence>
<dbReference type="GO" id="GO:0016042">
    <property type="term" value="P:lipid catabolic process"/>
    <property type="evidence" value="ECO:0007669"/>
    <property type="project" value="UniProtKB-ARBA"/>
</dbReference>
<dbReference type="InterPro" id="IPR013780">
    <property type="entry name" value="Glyco_hydro_b"/>
</dbReference>
<dbReference type="GO" id="GO:0000272">
    <property type="term" value="P:polysaccharide catabolic process"/>
    <property type="evidence" value="ECO:0007669"/>
    <property type="project" value="InterPro"/>
</dbReference>
<keyword evidence="2 4" id="KW-0378">Hydrolase</keyword>
<evidence type="ECO:0000256" key="1">
    <source>
        <dbReference type="ARBA" id="ARBA00005641"/>
    </source>
</evidence>
<dbReference type="SUPFAM" id="SSF51445">
    <property type="entry name" value="(Trans)glycosidases"/>
    <property type="match status" value="1"/>
</dbReference>
<dbReference type="PANTHER" id="PTHR31308:SF3">
    <property type="entry name" value="ENDOGLYCOCERAMIDASE"/>
    <property type="match status" value="1"/>
</dbReference>